<evidence type="ECO:0000256" key="6">
    <source>
        <dbReference type="SAM" id="Phobius"/>
    </source>
</evidence>
<comment type="similarity">
    <text evidence="2">Belongs to the autoinducer-2 exporter (AI-2E) (TC 2.A.86) family.</text>
</comment>
<keyword evidence="8" id="KW-1185">Reference proteome</keyword>
<dbReference type="GO" id="GO:0055085">
    <property type="term" value="P:transmembrane transport"/>
    <property type="evidence" value="ECO:0007669"/>
    <property type="project" value="TreeGrafter"/>
</dbReference>
<feature type="transmembrane region" description="Helical" evidence="6">
    <location>
        <begin position="181"/>
        <end position="201"/>
    </location>
</feature>
<keyword evidence="3 6" id="KW-0812">Transmembrane</keyword>
<sequence>MWDSEELRVTTERNQEENFNDLLAKALVLGYSNLTDMSASHAVPAGLRKTTYILVSLVTLVVILHYTQDYVIPFIIALLIWFVIHELRENLQMVPYIRKKWPLWLQSMVAFVFINAVIFGVLELLLVSMAQFTRSVDLYETNFNETIASLNAAFGMDVMSELLEYIDKLDVGGLVSGGLDMVTSLLGDAFLILIYIIFLLVEESVFDAKMRAIYPARSTQEKNRELFQKMDKNISRYLSLKSLVSLLTGILSYVVLLILGIDGAIFWALLIFVLNYIPTVGSLIATLFPAVFAVLQFGELAPFVYVLVSVGVIQVLVGNVLEPKIMGNSLNMSSLVVILSLTIWGAIWGVMGMILSVPITVMMIIVCEEIPSLRFIAIALSEKGEIKMLDED</sequence>
<feature type="transmembrane region" description="Helical" evidence="6">
    <location>
        <begin position="341"/>
        <end position="366"/>
    </location>
</feature>
<dbReference type="PANTHER" id="PTHR21716:SF64">
    <property type="entry name" value="AI-2 TRANSPORT PROTEIN TQSA"/>
    <property type="match status" value="1"/>
</dbReference>
<dbReference type="InterPro" id="IPR002549">
    <property type="entry name" value="AI-2E-like"/>
</dbReference>
<keyword evidence="5 6" id="KW-0472">Membrane</keyword>
<protein>
    <submittedName>
        <fullName evidence="7">Putative PurR-regulated permease PerM</fullName>
    </submittedName>
</protein>
<evidence type="ECO:0000313" key="8">
    <source>
        <dbReference type="Proteomes" id="UP000256779"/>
    </source>
</evidence>
<feature type="transmembrane region" description="Helical" evidence="6">
    <location>
        <begin position="238"/>
        <end position="259"/>
    </location>
</feature>
<evidence type="ECO:0000256" key="1">
    <source>
        <dbReference type="ARBA" id="ARBA00004141"/>
    </source>
</evidence>
<evidence type="ECO:0000256" key="3">
    <source>
        <dbReference type="ARBA" id="ARBA00022692"/>
    </source>
</evidence>
<feature type="transmembrane region" description="Helical" evidence="6">
    <location>
        <begin position="108"/>
        <end position="130"/>
    </location>
</feature>
<dbReference type="GO" id="GO:0016020">
    <property type="term" value="C:membrane"/>
    <property type="evidence" value="ECO:0007669"/>
    <property type="project" value="UniProtKB-SubCell"/>
</dbReference>
<dbReference type="EMBL" id="QREG01000007">
    <property type="protein sequence ID" value="RED99822.1"/>
    <property type="molecule type" value="Genomic_DNA"/>
</dbReference>
<dbReference type="AlphaFoldDB" id="A0A3D9L5W7"/>
<dbReference type="Pfam" id="PF01594">
    <property type="entry name" value="AI-2E_transport"/>
    <property type="match status" value="1"/>
</dbReference>
<name>A0A3D9L5W7_MARFU</name>
<evidence type="ECO:0000256" key="4">
    <source>
        <dbReference type="ARBA" id="ARBA00022989"/>
    </source>
</evidence>
<proteinExistence type="inferred from homology"/>
<dbReference type="Proteomes" id="UP000256779">
    <property type="component" value="Unassembled WGS sequence"/>
</dbReference>
<gene>
    <name evidence="7" type="ORF">C7460_107104</name>
</gene>
<comment type="subcellular location">
    <subcellularLocation>
        <location evidence="1">Membrane</location>
        <topology evidence="1">Multi-pass membrane protein</topology>
    </subcellularLocation>
</comment>
<feature type="transmembrane region" description="Helical" evidence="6">
    <location>
        <begin position="265"/>
        <end position="295"/>
    </location>
</feature>
<accession>A0A3D9L5W7</accession>
<evidence type="ECO:0000256" key="2">
    <source>
        <dbReference type="ARBA" id="ARBA00009773"/>
    </source>
</evidence>
<evidence type="ECO:0000256" key="5">
    <source>
        <dbReference type="ARBA" id="ARBA00023136"/>
    </source>
</evidence>
<evidence type="ECO:0000313" key="7">
    <source>
        <dbReference type="EMBL" id="RED99822.1"/>
    </source>
</evidence>
<organism evidence="7 8">
    <name type="scientific">Marinoscillum furvescens DSM 4134</name>
    <dbReference type="NCBI Taxonomy" id="1122208"/>
    <lineage>
        <taxon>Bacteria</taxon>
        <taxon>Pseudomonadati</taxon>
        <taxon>Bacteroidota</taxon>
        <taxon>Cytophagia</taxon>
        <taxon>Cytophagales</taxon>
        <taxon>Reichenbachiellaceae</taxon>
        <taxon>Marinoscillum</taxon>
    </lineage>
</organism>
<reference evidence="7 8" key="1">
    <citation type="submission" date="2018-07" db="EMBL/GenBank/DDBJ databases">
        <title>Genomic Encyclopedia of Type Strains, Phase IV (KMG-IV): sequencing the most valuable type-strain genomes for metagenomic binning, comparative biology and taxonomic classification.</title>
        <authorList>
            <person name="Goeker M."/>
        </authorList>
    </citation>
    <scope>NUCLEOTIDE SEQUENCE [LARGE SCALE GENOMIC DNA]</scope>
    <source>
        <strain evidence="7 8">DSM 4134</strain>
    </source>
</reference>
<feature type="transmembrane region" description="Helical" evidence="6">
    <location>
        <begin position="302"/>
        <end position="321"/>
    </location>
</feature>
<comment type="caution">
    <text evidence="7">The sequence shown here is derived from an EMBL/GenBank/DDBJ whole genome shotgun (WGS) entry which is preliminary data.</text>
</comment>
<feature type="transmembrane region" description="Helical" evidence="6">
    <location>
        <begin position="70"/>
        <end position="87"/>
    </location>
</feature>
<dbReference type="PANTHER" id="PTHR21716">
    <property type="entry name" value="TRANSMEMBRANE PROTEIN"/>
    <property type="match status" value="1"/>
</dbReference>
<keyword evidence="4 6" id="KW-1133">Transmembrane helix</keyword>